<feature type="non-terminal residue" evidence="2">
    <location>
        <position position="390"/>
    </location>
</feature>
<dbReference type="EMBL" id="GDID01007342">
    <property type="protein sequence ID" value="JAP89264.1"/>
    <property type="molecule type" value="Transcribed_RNA"/>
</dbReference>
<sequence length="390" mass="45358">FSKQQEPYMIYSNGHELIDQIILTSCLSINNFQPALDEMLNTYSKQNHDAQSIIAFEYCSQYLGLKSQEQKQILSAQFVQMCNVLGVKVGIKIAQNQKINCNYDLVQIRDFNSKSANLETIYISIKQFIQILNAQDPKKPVFLENKDDILSFQTVTEQTLISRILFLQGYEEFYWKSLGGTKPSYKVIDGKFHFTAPCGLMWFFNQQGYSRIKQSRQTYIFDCNNTQQKLSQDDVSKLSQLAENLESEVSRALQSSHQLQQHAFVELFKFSITQKDAMLSKVQPFVQQSILEQKVAKYKLIQGNVVQKSQPLHNVIELYDYDVEEQKQDDQRKQKQYKQQDQLTFCQQTLSRLLSEQPLKDCLLNKTNVADMARFTVQFQTKNPTNEQIN</sequence>
<evidence type="ECO:0000256" key="1">
    <source>
        <dbReference type="SAM" id="Coils"/>
    </source>
</evidence>
<gene>
    <name evidence="2" type="ORF">TPC1_31241</name>
</gene>
<feature type="coiled-coil region" evidence="1">
    <location>
        <begin position="235"/>
        <end position="262"/>
    </location>
</feature>
<dbReference type="AlphaFoldDB" id="A0A146K0G3"/>
<feature type="non-terminal residue" evidence="2">
    <location>
        <position position="1"/>
    </location>
</feature>
<accession>A0A146K0G3</accession>
<reference evidence="2" key="1">
    <citation type="submission" date="2015-07" db="EMBL/GenBank/DDBJ databases">
        <title>Adaptation to a free-living lifestyle via gene acquisitions in the diplomonad Trepomonas sp. PC1.</title>
        <authorList>
            <person name="Xu F."/>
            <person name="Jerlstrom-Hultqvist J."/>
            <person name="Kolisko M."/>
            <person name="Simpson A.G.B."/>
            <person name="Roger A.J."/>
            <person name="Svard S.G."/>
            <person name="Andersson J.O."/>
        </authorList>
    </citation>
    <scope>NUCLEOTIDE SEQUENCE</scope>
    <source>
        <strain evidence="2">PC1</strain>
    </source>
</reference>
<keyword evidence="1" id="KW-0175">Coiled coil</keyword>
<protein>
    <submittedName>
        <fullName evidence="2">Uncharacterized protein</fullName>
    </submittedName>
</protein>
<proteinExistence type="predicted"/>
<evidence type="ECO:0000313" key="2">
    <source>
        <dbReference type="EMBL" id="JAP89264.1"/>
    </source>
</evidence>
<organism evidence="2">
    <name type="scientific">Trepomonas sp. PC1</name>
    <dbReference type="NCBI Taxonomy" id="1076344"/>
    <lineage>
        <taxon>Eukaryota</taxon>
        <taxon>Metamonada</taxon>
        <taxon>Diplomonadida</taxon>
        <taxon>Hexamitidae</taxon>
        <taxon>Hexamitinae</taxon>
        <taxon>Trepomonas</taxon>
    </lineage>
</organism>
<name>A0A146K0G3_9EUKA</name>